<sequence>MKTLDMFLYIGCEARARVNKMAVLSARPKERMFFEDERSTLYKAVSGDLPDLKAVSGDLPDLSVLHVSEVYKDFPHPAPLITTMGISKDIPLVESAFGRVQAGSPLSYKQPAAKDYIAPHHDAPLRPAIPSDAYRLAPSDCMFVCSEKEHLHLKSLTITWDMAHKIECATRKQSECGGWHQLRKPRLTSSRFREICSVRGQSSGERLADSILNGCRQTAAMRRGIAMEPAALQEYSQTRNVNIYPCGFVVHPDSPWMGSSPGGLVYDPTGNPLYGLVEVKCPIVDCSYLERKLGTLQLKCNHYYYWQIHWQLLITGMDWCDFVFFSAAHI</sequence>
<dbReference type="InterPro" id="IPR011335">
    <property type="entry name" value="Restrct_endonuc-II-like"/>
</dbReference>
<dbReference type="AlphaFoldDB" id="A0A3B1IFD2"/>
<dbReference type="STRING" id="7994.ENSAMXP00000027969"/>
<dbReference type="GO" id="GO:0006281">
    <property type="term" value="P:DNA repair"/>
    <property type="evidence" value="ECO:0007669"/>
    <property type="project" value="UniProtKB-ARBA"/>
</dbReference>
<evidence type="ECO:0000313" key="2">
    <source>
        <dbReference type="Ensembl" id="ENSAMXP00000027969.1"/>
    </source>
</evidence>
<dbReference type="PANTHER" id="PTHR46609:SF7">
    <property type="match status" value="1"/>
</dbReference>
<dbReference type="Gene3D" id="3.90.320.10">
    <property type="match status" value="1"/>
</dbReference>
<dbReference type="CDD" id="cd22343">
    <property type="entry name" value="PDDEXK_lambda_exonuclease-like"/>
    <property type="match status" value="1"/>
</dbReference>
<dbReference type="SUPFAM" id="SSF52980">
    <property type="entry name" value="Restriction endonuclease-like"/>
    <property type="match status" value="1"/>
</dbReference>
<feature type="domain" description="YqaJ viral recombinase" evidence="1">
    <location>
        <begin position="179"/>
        <end position="318"/>
    </location>
</feature>
<organism evidence="2 3">
    <name type="scientific">Astyanax mexicanus</name>
    <name type="common">Blind cave fish</name>
    <name type="synonym">Astyanax fasciatus mexicanus</name>
    <dbReference type="NCBI Taxonomy" id="7994"/>
    <lineage>
        <taxon>Eukaryota</taxon>
        <taxon>Metazoa</taxon>
        <taxon>Chordata</taxon>
        <taxon>Craniata</taxon>
        <taxon>Vertebrata</taxon>
        <taxon>Euteleostomi</taxon>
        <taxon>Actinopterygii</taxon>
        <taxon>Neopterygii</taxon>
        <taxon>Teleostei</taxon>
        <taxon>Ostariophysi</taxon>
        <taxon>Characiformes</taxon>
        <taxon>Characoidei</taxon>
        <taxon>Acestrorhamphidae</taxon>
        <taxon>Acestrorhamphinae</taxon>
        <taxon>Astyanax</taxon>
    </lineage>
</organism>
<protein>
    <recommendedName>
        <fullName evidence="1">YqaJ viral recombinase domain-containing protein</fullName>
    </recommendedName>
</protein>
<reference evidence="2" key="3">
    <citation type="submission" date="2025-08" db="UniProtKB">
        <authorList>
            <consortium name="Ensembl"/>
        </authorList>
    </citation>
    <scope>IDENTIFICATION</scope>
</reference>
<dbReference type="Proteomes" id="UP000018467">
    <property type="component" value="Unassembled WGS sequence"/>
</dbReference>
<dbReference type="Pfam" id="PF09588">
    <property type="entry name" value="YqaJ"/>
    <property type="match status" value="1"/>
</dbReference>
<dbReference type="Ensembl" id="ENSAMXT00000040567.1">
    <property type="protein sequence ID" value="ENSAMXP00000027969.1"/>
    <property type="gene ID" value="ENSAMXG00000039921.1"/>
</dbReference>
<accession>A0A3B1IFD2</accession>
<name>A0A3B1IFD2_ASTMX</name>
<reference evidence="2" key="4">
    <citation type="submission" date="2025-09" db="UniProtKB">
        <authorList>
            <consortium name="Ensembl"/>
        </authorList>
    </citation>
    <scope>IDENTIFICATION</scope>
</reference>
<proteinExistence type="predicted"/>
<dbReference type="InterPro" id="IPR011604">
    <property type="entry name" value="PDDEXK-like_dom_sf"/>
</dbReference>
<dbReference type="InterPro" id="IPR051703">
    <property type="entry name" value="NF-kappa-B_Signaling_Reg"/>
</dbReference>
<reference evidence="3" key="1">
    <citation type="submission" date="2013-03" db="EMBL/GenBank/DDBJ databases">
        <authorList>
            <person name="Jeffery W."/>
            <person name="Warren W."/>
            <person name="Wilson R.K."/>
        </authorList>
    </citation>
    <scope>NUCLEOTIDE SEQUENCE</scope>
    <source>
        <strain evidence="3">female</strain>
    </source>
</reference>
<dbReference type="GeneTree" id="ENSGT01030000234959"/>
<evidence type="ECO:0000313" key="3">
    <source>
        <dbReference type="Proteomes" id="UP000018467"/>
    </source>
</evidence>
<evidence type="ECO:0000259" key="1">
    <source>
        <dbReference type="Pfam" id="PF09588"/>
    </source>
</evidence>
<reference evidence="3" key="2">
    <citation type="journal article" date="2014" name="Nat. Commun.">
        <title>The cavefish genome reveals candidate genes for eye loss.</title>
        <authorList>
            <person name="McGaugh S.E."/>
            <person name="Gross J.B."/>
            <person name="Aken B."/>
            <person name="Blin M."/>
            <person name="Borowsky R."/>
            <person name="Chalopin D."/>
            <person name="Hinaux H."/>
            <person name="Jeffery W.R."/>
            <person name="Keene A."/>
            <person name="Ma L."/>
            <person name="Minx P."/>
            <person name="Murphy D."/>
            <person name="O'Quin K.E."/>
            <person name="Retaux S."/>
            <person name="Rohner N."/>
            <person name="Searle S.M."/>
            <person name="Stahl B.A."/>
            <person name="Tabin C."/>
            <person name="Volff J.N."/>
            <person name="Yoshizawa M."/>
            <person name="Warren W.C."/>
        </authorList>
    </citation>
    <scope>NUCLEOTIDE SEQUENCE [LARGE SCALE GENOMIC DNA]</scope>
    <source>
        <strain evidence="3">female</strain>
    </source>
</reference>
<keyword evidence="3" id="KW-1185">Reference proteome</keyword>
<dbReference type="PANTHER" id="PTHR46609">
    <property type="entry name" value="EXONUCLEASE, PHAGE-TYPE/RECB, C-TERMINAL DOMAIN-CONTAINING PROTEIN"/>
    <property type="match status" value="1"/>
</dbReference>
<dbReference type="InterPro" id="IPR019080">
    <property type="entry name" value="YqaJ_viral_recombinase"/>
</dbReference>
<dbReference type="InParanoid" id="A0A3B1IFD2"/>